<name>A0A0E0P5S2_ORYRU</name>
<proteinExistence type="predicted"/>
<evidence type="ECO:0000313" key="2">
    <source>
        <dbReference type="Proteomes" id="UP000008022"/>
    </source>
</evidence>
<dbReference type="Proteomes" id="UP000008022">
    <property type="component" value="Unassembled WGS sequence"/>
</dbReference>
<dbReference type="EnsemblPlants" id="ORUFI04G04470.1">
    <property type="protein sequence ID" value="ORUFI04G04470.1"/>
    <property type="gene ID" value="ORUFI04G04470"/>
</dbReference>
<dbReference type="AlphaFoldDB" id="A0A0E0P5S2"/>
<reference evidence="1" key="2">
    <citation type="submission" date="2015-06" db="UniProtKB">
        <authorList>
            <consortium name="EnsemblPlants"/>
        </authorList>
    </citation>
    <scope>IDENTIFICATION</scope>
</reference>
<accession>A0A0E0P5S2</accession>
<dbReference type="HOGENOM" id="CLU_2889818_0_0_1"/>
<keyword evidence="2" id="KW-1185">Reference proteome</keyword>
<protein>
    <submittedName>
        <fullName evidence="1">Uncharacterized protein</fullName>
    </submittedName>
</protein>
<dbReference type="Gramene" id="ORUFI04G04470.1">
    <property type="protein sequence ID" value="ORUFI04G04470.1"/>
    <property type="gene ID" value="ORUFI04G04470"/>
</dbReference>
<sequence>MNEFCSCMEDCVGFCWRICNLGVKPRARPRAGLGGGGEGLAPDPIFAGGLLYHMGRLMIFVGV</sequence>
<reference evidence="2" key="1">
    <citation type="submission" date="2013-06" db="EMBL/GenBank/DDBJ databases">
        <authorList>
            <person name="Zhao Q."/>
        </authorList>
    </citation>
    <scope>NUCLEOTIDE SEQUENCE</scope>
    <source>
        <strain evidence="2">cv. W1943</strain>
    </source>
</reference>
<organism evidence="1 2">
    <name type="scientific">Oryza rufipogon</name>
    <name type="common">Brownbeard rice</name>
    <name type="synonym">Asian wild rice</name>
    <dbReference type="NCBI Taxonomy" id="4529"/>
    <lineage>
        <taxon>Eukaryota</taxon>
        <taxon>Viridiplantae</taxon>
        <taxon>Streptophyta</taxon>
        <taxon>Embryophyta</taxon>
        <taxon>Tracheophyta</taxon>
        <taxon>Spermatophyta</taxon>
        <taxon>Magnoliopsida</taxon>
        <taxon>Liliopsida</taxon>
        <taxon>Poales</taxon>
        <taxon>Poaceae</taxon>
        <taxon>BOP clade</taxon>
        <taxon>Oryzoideae</taxon>
        <taxon>Oryzeae</taxon>
        <taxon>Oryzinae</taxon>
        <taxon>Oryza</taxon>
    </lineage>
</organism>
<evidence type="ECO:0000313" key="1">
    <source>
        <dbReference type="EnsemblPlants" id="ORUFI04G04470.1"/>
    </source>
</evidence>